<accession>A0A545VF14</accession>
<dbReference type="EMBL" id="SPUK01000001">
    <property type="protein sequence ID" value="TQW00318.1"/>
    <property type="molecule type" value="Genomic_DNA"/>
</dbReference>
<dbReference type="AlphaFoldDB" id="A0A545VF14"/>
<comment type="caution">
    <text evidence="1">The sequence shown here is derived from an EMBL/GenBank/DDBJ whole genome shotgun (WGS) entry which is preliminary data.</text>
</comment>
<name>A0A545VF14_9HYPO</name>
<dbReference type="STRING" id="43265.A0A545VF14"/>
<dbReference type="Gene3D" id="3.90.1200.10">
    <property type="match status" value="1"/>
</dbReference>
<dbReference type="Proteomes" id="UP000315783">
    <property type="component" value="Unassembled WGS sequence"/>
</dbReference>
<gene>
    <name evidence="1" type="ORF">IF1G_00249</name>
</gene>
<keyword evidence="1" id="KW-0418">Kinase</keyword>
<evidence type="ECO:0000313" key="2">
    <source>
        <dbReference type="Proteomes" id="UP000315783"/>
    </source>
</evidence>
<dbReference type="InterPro" id="IPR011009">
    <property type="entry name" value="Kinase-like_dom_sf"/>
</dbReference>
<dbReference type="GO" id="GO:0016301">
    <property type="term" value="F:kinase activity"/>
    <property type="evidence" value="ECO:0007669"/>
    <property type="project" value="UniProtKB-KW"/>
</dbReference>
<dbReference type="Gene3D" id="3.30.200.20">
    <property type="entry name" value="Phosphorylase Kinase, domain 1"/>
    <property type="match status" value="1"/>
</dbReference>
<keyword evidence="1" id="KW-0808">Transferase</keyword>
<organism evidence="1 2">
    <name type="scientific">Cordyceps javanica</name>
    <dbReference type="NCBI Taxonomy" id="43265"/>
    <lineage>
        <taxon>Eukaryota</taxon>
        <taxon>Fungi</taxon>
        <taxon>Dikarya</taxon>
        <taxon>Ascomycota</taxon>
        <taxon>Pezizomycotina</taxon>
        <taxon>Sordariomycetes</taxon>
        <taxon>Hypocreomycetidae</taxon>
        <taxon>Hypocreales</taxon>
        <taxon>Cordycipitaceae</taxon>
        <taxon>Cordyceps</taxon>
    </lineage>
</organism>
<keyword evidence="2" id="KW-1185">Reference proteome</keyword>
<proteinExistence type="predicted"/>
<reference evidence="1 2" key="1">
    <citation type="journal article" date="2019" name="Appl. Microbiol. Biotechnol.">
        <title>Genome sequence of Isaria javanica and comparative genome analysis insights into family S53 peptidase evolution in fungal entomopathogens.</title>
        <authorList>
            <person name="Lin R."/>
            <person name="Zhang X."/>
            <person name="Xin B."/>
            <person name="Zou M."/>
            <person name="Gao Y."/>
            <person name="Qin F."/>
            <person name="Hu Q."/>
            <person name="Xie B."/>
            <person name="Cheng X."/>
        </authorList>
    </citation>
    <scope>NUCLEOTIDE SEQUENCE [LARGE SCALE GENOMIC DNA]</scope>
    <source>
        <strain evidence="1 2">IJ1G</strain>
    </source>
</reference>
<sequence length="375" mass="42487">MRAVKVSGTDGPQSVILKHGRPYFDDDGHLQPFSIERQRVEASMISLWDKGGPLAQDAACDLAWRLPKVLRHDRGSEADLRLSDSSEESSILLIEDLGHVLRLHNAIQGWCREPNCEKAIERVSRIGSILGHSLATLHSQETARAVKAHAELSKVVSQNLTADAVWYLVMEPLPNYLRGSPKGEEYFQRLVEDIQRPKFDYPQCLMHGDFNFGNVVIQNPDADDDDDHRPVAIDWEFATSQGRGVNGDNSEFISLLHCILIGARKREPSYAELIRVLCRSFCSAYRDKAALPCTMTRDDLNTQLYRSAMLVTGRDMINFANDNCDDDAAFDEMVDVGLWYLEHAGHDMDEFVEWNNQQELTREDEGLVRSMFIFS</sequence>
<dbReference type="OrthoDB" id="25129at2759"/>
<protein>
    <submittedName>
        <fullName evidence="1">Protein kinase-like protein</fullName>
    </submittedName>
</protein>
<dbReference type="SUPFAM" id="SSF56112">
    <property type="entry name" value="Protein kinase-like (PK-like)"/>
    <property type="match status" value="1"/>
</dbReference>
<evidence type="ECO:0000313" key="1">
    <source>
        <dbReference type="EMBL" id="TQW00318.1"/>
    </source>
</evidence>